<dbReference type="InterPro" id="IPR035965">
    <property type="entry name" value="PAS-like_dom_sf"/>
</dbReference>
<dbReference type="Gene3D" id="3.30.565.10">
    <property type="entry name" value="Histidine kinase-like ATPase, C-terminal domain"/>
    <property type="match status" value="1"/>
</dbReference>
<feature type="domain" description="Response regulatory" evidence="9">
    <location>
        <begin position="18"/>
        <end position="134"/>
    </location>
</feature>
<comment type="catalytic activity">
    <reaction evidence="1">
        <text>ATP + protein L-histidine = ADP + protein N-phospho-L-histidine.</text>
        <dbReference type="EC" id="2.7.13.3"/>
    </reaction>
</comment>
<gene>
    <name evidence="11" type="ORF">RD110_14075</name>
</gene>
<evidence type="ECO:0000256" key="4">
    <source>
        <dbReference type="ARBA" id="ARBA00022553"/>
    </source>
</evidence>
<keyword evidence="6" id="KW-0418">Kinase</keyword>
<dbReference type="PROSITE" id="PS50109">
    <property type="entry name" value="HIS_KIN"/>
    <property type="match status" value="1"/>
</dbReference>
<dbReference type="PRINTS" id="PR00344">
    <property type="entry name" value="BCTRLSENSOR"/>
</dbReference>
<dbReference type="Gene3D" id="3.40.50.2300">
    <property type="match status" value="2"/>
</dbReference>
<dbReference type="STRING" id="1842727.RD110_14075"/>
<dbReference type="InterPro" id="IPR003661">
    <property type="entry name" value="HisK_dim/P_dom"/>
</dbReference>
<dbReference type="SMART" id="SM00388">
    <property type="entry name" value="HisKA"/>
    <property type="match status" value="1"/>
</dbReference>
<dbReference type="Gene3D" id="1.10.287.130">
    <property type="match status" value="1"/>
</dbReference>
<dbReference type="PROSITE" id="PS50110">
    <property type="entry name" value="RESPONSE_REGULATORY"/>
    <property type="match status" value="2"/>
</dbReference>
<dbReference type="EMBL" id="CP019236">
    <property type="protein sequence ID" value="APW40692.1"/>
    <property type="molecule type" value="Genomic_DNA"/>
</dbReference>
<dbReference type="InterPro" id="IPR013656">
    <property type="entry name" value="PAS_4"/>
</dbReference>
<dbReference type="CDD" id="cd00130">
    <property type="entry name" value="PAS"/>
    <property type="match status" value="1"/>
</dbReference>
<evidence type="ECO:0000313" key="12">
    <source>
        <dbReference type="Proteomes" id="UP000186609"/>
    </source>
</evidence>
<feature type="modified residue" description="4-aspartylphosphate" evidence="7">
    <location>
        <position position="66"/>
    </location>
</feature>
<feature type="modified residue" description="4-aspartylphosphate" evidence="7">
    <location>
        <position position="579"/>
    </location>
</feature>
<dbReference type="AlphaFoldDB" id="A0A1P8K3W8"/>
<dbReference type="InterPro" id="IPR003594">
    <property type="entry name" value="HATPase_dom"/>
</dbReference>
<dbReference type="InterPro" id="IPR036097">
    <property type="entry name" value="HisK_dim/P_sf"/>
</dbReference>
<dbReference type="Pfam" id="PF00512">
    <property type="entry name" value="HisKA"/>
    <property type="match status" value="1"/>
</dbReference>
<dbReference type="PANTHER" id="PTHR43547">
    <property type="entry name" value="TWO-COMPONENT HISTIDINE KINASE"/>
    <property type="match status" value="1"/>
</dbReference>
<dbReference type="PANTHER" id="PTHR43547:SF2">
    <property type="entry name" value="HYBRID SIGNAL TRANSDUCTION HISTIDINE KINASE C"/>
    <property type="match status" value="1"/>
</dbReference>
<dbReference type="CDD" id="cd00082">
    <property type="entry name" value="HisKA"/>
    <property type="match status" value="1"/>
</dbReference>
<dbReference type="SUPFAM" id="SSF52172">
    <property type="entry name" value="CheY-like"/>
    <property type="match status" value="2"/>
</dbReference>
<dbReference type="SUPFAM" id="SSF55874">
    <property type="entry name" value="ATPase domain of HSP90 chaperone/DNA topoisomerase II/histidine kinase"/>
    <property type="match status" value="1"/>
</dbReference>
<evidence type="ECO:0000259" key="9">
    <source>
        <dbReference type="PROSITE" id="PS50110"/>
    </source>
</evidence>
<keyword evidence="4 7" id="KW-0597">Phosphoprotein</keyword>
<keyword evidence="12" id="KW-1185">Reference proteome</keyword>
<comment type="subcellular location">
    <subcellularLocation>
        <location evidence="2">Cell inner membrane</location>
        <topology evidence="2">Multi-pass membrane protein</topology>
    </subcellularLocation>
</comment>
<protein>
    <recommendedName>
        <fullName evidence="3">histidine kinase</fullName>
        <ecNumber evidence="3">2.7.13.3</ecNumber>
    </recommendedName>
</protein>
<dbReference type="KEGG" id="rhy:RD110_14075"/>
<feature type="domain" description="Response regulatory" evidence="9">
    <location>
        <begin position="530"/>
        <end position="647"/>
    </location>
</feature>
<dbReference type="CDD" id="cd17580">
    <property type="entry name" value="REC_2_DhkD-like"/>
    <property type="match status" value="1"/>
</dbReference>
<evidence type="ECO:0000259" key="10">
    <source>
        <dbReference type="PROSITE" id="PS50112"/>
    </source>
</evidence>
<sequence length="648" mass="69635">MPEVTPSLNVSIDRSKHTVLVVDDNPVTRYATVRTLTAAGFMAKEADSGGEAIVSAASGVSAVVLDVNLPDINGFEVCRRLRQQPTTTAIPVVHLSAAFVSDTDKVAGLNAGADAYLIHPAEPALLIASVQALIRARMAEERVHRSEAKFRSIYDQAQSGIALIDAAGHFRDANPVMLRMLGRTADAVIGRSILEFVAPPDRTRVEALTSSVALNQESARDECQFLTPAGLPVHAELSVSLPVENDLRIVAVADISDRVALERERQALLDREQAARVAAEKHSRSKDDFVAVLSHELRNPLSAILMNVHQLGRQNPPEKFIKFIDAIQRNASTQARIISDILDVSRINSGKLSLELEWIDPAALIASSLDSMKPLADKRGIVLQVSDAPAGCMAYLDGARFQQIFWNILNNAIKFSNQDATVEVSLVLREGELILCVKDHGKGIDAAFIPRIFDKFAQTDLPGSRSAGGLGLGMSIVKHLVELHSGTVAVESPGLGQGTTVTVKLPQKIAAAADLAGGDSNDMYFLTGRKILLVEDDREAADLLVLILQDRGAQVQWACDAREGLLALAETGFDLIVSDIGLPGMDGHQLLRTVRSGAGRNARIPAIALTAFGRDSDKQTAAEAGFDIHLSKPLEPHRLLGAMKQLMA</sequence>
<evidence type="ECO:0000256" key="6">
    <source>
        <dbReference type="ARBA" id="ARBA00022777"/>
    </source>
</evidence>
<evidence type="ECO:0000313" key="11">
    <source>
        <dbReference type="EMBL" id="APW40692.1"/>
    </source>
</evidence>
<dbReference type="SMART" id="SM00387">
    <property type="entry name" value="HATPase_c"/>
    <property type="match status" value="1"/>
</dbReference>
<evidence type="ECO:0000256" key="7">
    <source>
        <dbReference type="PROSITE-ProRule" id="PRU00169"/>
    </source>
</evidence>
<dbReference type="RefSeq" id="WP_076204988.1">
    <property type="nucleotide sequence ID" value="NZ_CP019236.1"/>
</dbReference>
<evidence type="ECO:0000256" key="3">
    <source>
        <dbReference type="ARBA" id="ARBA00012438"/>
    </source>
</evidence>
<name>A0A1P8K3W8_9BURK</name>
<dbReference type="SUPFAM" id="SSF55785">
    <property type="entry name" value="PYP-like sensor domain (PAS domain)"/>
    <property type="match status" value="1"/>
</dbReference>
<evidence type="ECO:0000256" key="2">
    <source>
        <dbReference type="ARBA" id="ARBA00004429"/>
    </source>
</evidence>
<dbReference type="GO" id="GO:0005886">
    <property type="term" value="C:plasma membrane"/>
    <property type="evidence" value="ECO:0007669"/>
    <property type="project" value="UniProtKB-SubCell"/>
</dbReference>
<dbReference type="InterPro" id="IPR011006">
    <property type="entry name" value="CheY-like_superfamily"/>
</dbReference>
<feature type="domain" description="Histidine kinase" evidence="8">
    <location>
        <begin position="292"/>
        <end position="509"/>
    </location>
</feature>
<feature type="domain" description="PAS" evidence="10">
    <location>
        <begin position="146"/>
        <end position="217"/>
    </location>
</feature>
<evidence type="ECO:0000259" key="8">
    <source>
        <dbReference type="PROSITE" id="PS50109"/>
    </source>
</evidence>
<accession>A0A1P8K3W8</accession>
<organism evidence="11 12">
    <name type="scientific">Rhodoferax koreensis</name>
    <dbReference type="NCBI Taxonomy" id="1842727"/>
    <lineage>
        <taxon>Bacteria</taxon>
        <taxon>Pseudomonadati</taxon>
        <taxon>Pseudomonadota</taxon>
        <taxon>Betaproteobacteria</taxon>
        <taxon>Burkholderiales</taxon>
        <taxon>Comamonadaceae</taxon>
        <taxon>Rhodoferax</taxon>
    </lineage>
</organism>
<dbReference type="NCBIfam" id="TIGR00229">
    <property type="entry name" value="sensory_box"/>
    <property type="match status" value="1"/>
</dbReference>
<dbReference type="SMART" id="SM00448">
    <property type="entry name" value="REC"/>
    <property type="match status" value="2"/>
</dbReference>
<dbReference type="InterPro" id="IPR005467">
    <property type="entry name" value="His_kinase_dom"/>
</dbReference>
<evidence type="ECO:0000256" key="1">
    <source>
        <dbReference type="ARBA" id="ARBA00000085"/>
    </source>
</evidence>
<dbReference type="OrthoDB" id="9810730at2"/>
<dbReference type="Pfam" id="PF08448">
    <property type="entry name" value="PAS_4"/>
    <property type="match status" value="1"/>
</dbReference>
<proteinExistence type="predicted"/>
<dbReference type="InterPro" id="IPR001789">
    <property type="entry name" value="Sig_transdc_resp-reg_receiver"/>
</dbReference>
<dbReference type="FunFam" id="3.30.565.10:FF:000006">
    <property type="entry name" value="Sensor histidine kinase WalK"/>
    <property type="match status" value="1"/>
</dbReference>
<dbReference type="PROSITE" id="PS50112">
    <property type="entry name" value="PAS"/>
    <property type="match status" value="1"/>
</dbReference>
<keyword evidence="5" id="KW-0808">Transferase</keyword>
<evidence type="ECO:0000256" key="5">
    <source>
        <dbReference type="ARBA" id="ARBA00022679"/>
    </source>
</evidence>
<reference evidence="11 12" key="1">
    <citation type="submission" date="2017-01" db="EMBL/GenBank/DDBJ databases">
        <authorList>
            <person name="Mah S.A."/>
            <person name="Swanson W.J."/>
            <person name="Moy G.W."/>
            <person name="Vacquier V.D."/>
        </authorList>
    </citation>
    <scope>NUCLEOTIDE SEQUENCE [LARGE SCALE GENOMIC DNA]</scope>
    <source>
        <strain evidence="11 12">DCY110</strain>
    </source>
</reference>
<dbReference type="Pfam" id="PF00072">
    <property type="entry name" value="Response_reg"/>
    <property type="match status" value="2"/>
</dbReference>
<dbReference type="Gene3D" id="3.30.450.20">
    <property type="entry name" value="PAS domain"/>
    <property type="match status" value="1"/>
</dbReference>
<dbReference type="InterPro" id="IPR036890">
    <property type="entry name" value="HATPase_C_sf"/>
</dbReference>
<dbReference type="InterPro" id="IPR000014">
    <property type="entry name" value="PAS"/>
</dbReference>
<dbReference type="SMART" id="SM00091">
    <property type="entry name" value="PAS"/>
    <property type="match status" value="1"/>
</dbReference>
<dbReference type="GO" id="GO:0000155">
    <property type="term" value="F:phosphorelay sensor kinase activity"/>
    <property type="evidence" value="ECO:0007669"/>
    <property type="project" value="InterPro"/>
</dbReference>
<dbReference type="InterPro" id="IPR004358">
    <property type="entry name" value="Sig_transdc_His_kin-like_C"/>
</dbReference>
<dbReference type="EC" id="2.7.13.3" evidence="3"/>
<dbReference type="Pfam" id="PF02518">
    <property type="entry name" value="HATPase_c"/>
    <property type="match status" value="1"/>
</dbReference>
<dbReference type="Proteomes" id="UP000186609">
    <property type="component" value="Chromosome"/>
</dbReference>
<dbReference type="SUPFAM" id="SSF47384">
    <property type="entry name" value="Homodimeric domain of signal transducing histidine kinase"/>
    <property type="match status" value="1"/>
</dbReference>